<name>A0A5N0ECG3_9NOCA</name>
<gene>
    <name evidence="2" type="ORF">F3087_23665</name>
</gene>
<accession>A0A5N0ECG3</accession>
<comment type="caution">
    <text evidence="2">The sequence shown here is derived from an EMBL/GenBank/DDBJ whole genome shotgun (WGS) entry which is preliminary data.</text>
</comment>
<dbReference type="Proteomes" id="UP000323876">
    <property type="component" value="Unassembled WGS sequence"/>
</dbReference>
<keyword evidence="1" id="KW-0732">Signal</keyword>
<feature type="signal peptide" evidence="1">
    <location>
        <begin position="1"/>
        <end position="27"/>
    </location>
</feature>
<feature type="chain" id="PRO_5038688223" evidence="1">
    <location>
        <begin position="28"/>
        <end position="112"/>
    </location>
</feature>
<evidence type="ECO:0000313" key="2">
    <source>
        <dbReference type="EMBL" id="KAA8886480.1"/>
    </source>
</evidence>
<reference evidence="2 3" key="1">
    <citation type="submission" date="2019-09" db="EMBL/GenBank/DDBJ databases">
        <authorList>
            <person name="Wang X."/>
        </authorList>
    </citation>
    <scope>NUCLEOTIDE SEQUENCE [LARGE SCALE GENOMIC DNA]</scope>
    <source>
        <strain evidence="2 3">CICC 11023</strain>
    </source>
</reference>
<keyword evidence="3" id="KW-1185">Reference proteome</keyword>
<evidence type="ECO:0000256" key="1">
    <source>
        <dbReference type="SAM" id="SignalP"/>
    </source>
</evidence>
<dbReference type="PROSITE" id="PS51318">
    <property type="entry name" value="TAT"/>
    <property type="match status" value="1"/>
</dbReference>
<dbReference type="InterPro" id="IPR006311">
    <property type="entry name" value="TAT_signal"/>
</dbReference>
<dbReference type="OrthoDB" id="4558335at2"/>
<dbReference type="RefSeq" id="WP_150404220.1">
    <property type="nucleotide sequence ID" value="NZ_VXLC01000012.1"/>
</dbReference>
<proteinExistence type="predicted"/>
<evidence type="ECO:0000313" key="3">
    <source>
        <dbReference type="Proteomes" id="UP000323876"/>
    </source>
</evidence>
<protein>
    <submittedName>
        <fullName evidence="2">Uncharacterized protein</fullName>
    </submittedName>
</protein>
<dbReference type="AlphaFoldDB" id="A0A5N0ECG3"/>
<sequence>MTSSIVRRGLSALAVAAATAASIGAVAIGAGSAAAVEADGDGCLARQTFPMDGGGTLYVCVTAARPTCISWVNGTAAAVGGIVSESTCGHVEQGQGRWNHPAGFYGAVVRPK</sequence>
<organism evidence="2 3">
    <name type="scientific">Nocardia colli</name>
    <dbReference type="NCBI Taxonomy" id="2545717"/>
    <lineage>
        <taxon>Bacteria</taxon>
        <taxon>Bacillati</taxon>
        <taxon>Actinomycetota</taxon>
        <taxon>Actinomycetes</taxon>
        <taxon>Mycobacteriales</taxon>
        <taxon>Nocardiaceae</taxon>
        <taxon>Nocardia</taxon>
    </lineage>
</organism>
<dbReference type="EMBL" id="VXLC01000012">
    <property type="protein sequence ID" value="KAA8886480.1"/>
    <property type="molecule type" value="Genomic_DNA"/>
</dbReference>